<keyword evidence="3" id="KW-1185">Reference proteome</keyword>
<organism evidence="2 3">
    <name type="scientific">Euzebyella saccharophila</name>
    <dbReference type="NCBI Taxonomy" id="679664"/>
    <lineage>
        <taxon>Bacteria</taxon>
        <taxon>Pseudomonadati</taxon>
        <taxon>Bacteroidota</taxon>
        <taxon>Flavobacteriia</taxon>
        <taxon>Flavobacteriales</taxon>
        <taxon>Flavobacteriaceae</taxon>
        <taxon>Euzebyella</taxon>
    </lineage>
</organism>
<dbReference type="Proteomes" id="UP001595814">
    <property type="component" value="Unassembled WGS sequence"/>
</dbReference>
<feature type="transmembrane region" description="Helical" evidence="1">
    <location>
        <begin position="84"/>
        <end position="102"/>
    </location>
</feature>
<comment type="caution">
    <text evidence="2">The sequence shown here is derived from an EMBL/GenBank/DDBJ whole genome shotgun (WGS) entry which is preliminary data.</text>
</comment>
<proteinExistence type="predicted"/>
<accession>A0ABV8JUF2</accession>
<name>A0ABV8JUF2_9FLAO</name>
<keyword evidence="1" id="KW-0472">Membrane</keyword>
<keyword evidence="1" id="KW-0812">Transmembrane</keyword>
<feature type="transmembrane region" description="Helical" evidence="1">
    <location>
        <begin position="43"/>
        <end position="64"/>
    </location>
</feature>
<evidence type="ECO:0000256" key="1">
    <source>
        <dbReference type="SAM" id="Phobius"/>
    </source>
</evidence>
<evidence type="ECO:0000313" key="2">
    <source>
        <dbReference type="EMBL" id="MFC4096740.1"/>
    </source>
</evidence>
<gene>
    <name evidence="2" type="ORF">ACFOUT_12705</name>
</gene>
<keyword evidence="1" id="KW-1133">Transmembrane helix</keyword>
<evidence type="ECO:0000313" key="3">
    <source>
        <dbReference type="Proteomes" id="UP001595814"/>
    </source>
</evidence>
<feature type="transmembrane region" description="Helical" evidence="1">
    <location>
        <begin position="6"/>
        <end position="31"/>
    </location>
</feature>
<protein>
    <submittedName>
        <fullName evidence="2">Uncharacterized protein</fullName>
    </submittedName>
</protein>
<sequence>MSKFYFYLQTVVVFSPIFISILITMIISKGILLNINRNEEYDLYTIGFFLSLLVVIPLFFPYLISFGIKKYRNGDGLFLKYFRMGIAVFGILNLAFTLFKVLTDEDPNNFTFASLFKILVEYYDSILG</sequence>
<dbReference type="EMBL" id="JBHSAW010000010">
    <property type="protein sequence ID" value="MFC4096740.1"/>
    <property type="molecule type" value="Genomic_DNA"/>
</dbReference>
<reference evidence="3" key="1">
    <citation type="journal article" date="2019" name="Int. J. Syst. Evol. Microbiol.">
        <title>The Global Catalogue of Microorganisms (GCM) 10K type strain sequencing project: providing services to taxonomists for standard genome sequencing and annotation.</title>
        <authorList>
            <consortium name="The Broad Institute Genomics Platform"/>
            <consortium name="The Broad Institute Genome Sequencing Center for Infectious Disease"/>
            <person name="Wu L."/>
            <person name="Ma J."/>
        </authorList>
    </citation>
    <scope>NUCLEOTIDE SEQUENCE [LARGE SCALE GENOMIC DNA]</scope>
    <source>
        <strain evidence="3">CECT 7477</strain>
    </source>
</reference>
<dbReference type="RefSeq" id="WP_192461487.1">
    <property type="nucleotide sequence ID" value="NZ_JACYFJ010000002.1"/>
</dbReference>